<evidence type="ECO:0000259" key="3">
    <source>
        <dbReference type="PROSITE" id="PS51304"/>
    </source>
</evidence>
<evidence type="ECO:0000313" key="6">
    <source>
        <dbReference type="WBParaSite" id="HPLM_0001444601-mRNA-1"/>
    </source>
</evidence>
<dbReference type="EMBL" id="UZAF01018568">
    <property type="protein sequence ID" value="VDO52792.1"/>
    <property type="molecule type" value="Genomic_DNA"/>
</dbReference>
<evidence type="ECO:0000313" key="5">
    <source>
        <dbReference type="Proteomes" id="UP000268014"/>
    </source>
</evidence>
<keyword evidence="5" id="KW-1185">Reference proteome</keyword>
<dbReference type="InterPro" id="IPR001079">
    <property type="entry name" value="Galectin_CRD"/>
</dbReference>
<evidence type="ECO:0000256" key="2">
    <source>
        <dbReference type="RuleBase" id="RU102079"/>
    </source>
</evidence>
<organism evidence="6">
    <name type="scientific">Haemonchus placei</name>
    <name type="common">Barber's pole worm</name>
    <dbReference type="NCBI Taxonomy" id="6290"/>
    <lineage>
        <taxon>Eukaryota</taxon>
        <taxon>Metazoa</taxon>
        <taxon>Ecdysozoa</taxon>
        <taxon>Nematoda</taxon>
        <taxon>Chromadorea</taxon>
        <taxon>Rhabditida</taxon>
        <taxon>Rhabditina</taxon>
        <taxon>Rhabditomorpha</taxon>
        <taxon>Strongyloidea</taxon>
        <taxon>Trichostrongylidae</taxon>
        <taxon>Haemonchus</taxon>
    </lineage>
</organism>
<dbReference type="Pfam" id="PF00337">
    <property type="entry name" value="Gal-bind_lectin"/>
    <property type="match status" value="1"/>
</dbReference>
<sequence>MASFLRRFFGPKKPRLTRKDSITGRNKTLFFILISGISFPVFPSFKGRECVCVEKRDPHLRFAVTSANVNVPRGVPYLSRLEGNQLQPGQSLIVRGVITGTDSFVVNLTSGPIVEAEEGGEILDNRLLSIRCDISKNRICFNACVDGEWGK</sequence>
<reference evidence="4 5" key="2">
    <citation type="submission" date="2018-11" db="EMBL/GenBank/DDBJ databases">
        <authorList>
            <consortium name="Pathogen Informatics"/>
        </authorList>
    </citation>
    <scope>NUCLEOTIDE SEQUENCE [LARGE SCALE GENOMIC DNA]</scope>
    <source>
        <strain evidence="4 5">MHpl1</strain>
    </source>
</reference>
<dbReference type="SUPFAM" id="SSF49899">
    <property type="entry name" value="Concanavalin A-like lectins/glucanases"/>
    <property type="match status" value="1"/>
</dbReference>
<accession>A0A0N4WSD8</accession>
<feature type="domain" description="Galectin" evidence="3">
    <location>
        <begin position="78"/>
        <end position="151"/>
    </location>
</feature>
<keyword evidence="1 2" id="KW-0430">Lectin</keyword>
<proteinExistence type="predicted"/>
<dbReference type="GO" id="GO:0030246">
    <property type="term" value="F:carbohydrate binding"/>
    <property type="evidence" value="ECO:0007669"/>
    <property type="project" value="UniProtKB-UniRule"/>
</dbReference>
<name>A0A0N4WSD8_HAEPC</name>
<dbReference type="Gene3D" id="2.60.120.200">
    <property type="match status" value="1"/>
</dbReference>
<dbReference type="STRING" id="6290.A0A0N4WSD8"/>
<dbReference type="WBParaSite" id="HPLM_0001444601-mRNA-1">
    <property type="protein sequence ID" value="HPLM_0001444601-mRNA-1"/>
    <property type="gene ID" value="HPLM_0001444601"/>
</dbReference>
<dbReference type="AlphaFoldDB" id="A0A0N4WSD8"/>
<evidence type="ECO:0000313" key="4">
    <source>
        <dbReference type="EMBL" id="VDO52792.1"/>
    </source>
</evidence>
<evidence type="ECO:0000256" key="1">
    <source>
        <dbReference type="ARBA" id="ARBA00022734"/>
    </source>
</evidence>
<dbReference type="OrthoDB" id="5876034at2759"/>
<protein>
    <recommendedName>
        <fullName evidence="2">Galectin</fullName>
    </recommendedName>
</protein>
<reference evidence="6" key="1">
    <citation type="submission" date="2017-02" db="UniProtKB">
        <authorList>
            <consortium name="WormBaseParasite"/>
        </authorList>
    </citation>
    <scope>IDENTIFICATION</scope>
</reference>
<gene>
    <name evidence="4" type="ORF">HPLM_LOCUS14438</name>
</gene>
<dbReference type="Proteomes" id="UP000268014">
    <property type="component" value="Unassembled WGS sequence"/>
</dbReference>
<dbReference type="PROSITE" id="PS51304">
    <property type="entry name" value="GALECTIN"/>
    <property type="match status" value="1"/>
</dbReference>
<dbReference type="InterPro" id="IPR013320">
    <property type="entry name" value="ConA-like_dom_sf"/>
</dbReference>